<evidence type="ECO:0000313" key="4">
    <source>
        <dbReference type="Proteomes" id="UP000091926"/>
    </source>
</evidence>
<keyword evidence="1" id="KW-0732">Signal</keyword>
<evidence type="ECO:0000313" key="3">
    <source>
        <dbReference type="EMBL" id="ANN79894.1"/>
    </source>
</evidence>
<dbReference type="SUPFAM" id="SSF47240">
    <property type="entry name" value="Ferritin-like"/>
    <property type="match status" value="1"/>
</dbReference>
<dbReference type="PANTHER" id="PTHR38593:SF1">
    <property type="entry name" value="BLR2558 PROTEIN"/>
    <property type="match status" value="1"/>
</dbReference>
<sequence length="195" mass="21089">MTLRLITRGMLAAGALALCAGAWAQPAPNSPAMQKESAQKTTLQGDDKDFVENAAQGGWAEIEGSKLAQTKATSADVKQFAEQMIQDHTKANEELTALAKQKGYTPPTEPSLMQRTELKALSVVSGETFDKMYASRIGVSAHEDTVKMFEKAAKDAKDPDIKAFAAKTLPTLQHHLEMAKAMQQKVGAEQKAEKK</sequence>
<dbReference type="AlphaFoldDB" id="A0A193GKV7"/>
<feature type="chain" id="PRO_5008259165" evidence="1">
    <location>
        <begin position="25"/>
        <end position="195"/>
    </location>
</feature>
<dbReference type="InterPro" id="IPR012347">
    <property type="entry name" value="Ferritin-like"/>
</dbReference>
<protein>
    <submittedName>
        <fullName evidence="3">DUF305 domain-containing protein</fullName>
    </submittedName>
</protein>
<reference evidence="3 4" key="1">
    <citation type="submission" date="2016-06" db="EMBL/GenBank/DDBJ databases">
        <title>Complete genome sequences of Bordetella bronchialis and Bordetella flabilis.</title>
        <authorList>
            <person name="LiPuma J.J."/>
            <person name="Spilker T."/>
        </authorList>
    </citation>
    <scope>NUCLEOTIDE SEQUENCE [LARGE SCALE GENOMIC DNA]</scope>
    <source>
        <strain evidence="3 4">AU10664</strain>
    </source>
</reference>
<feature type="signal peptide" evidence="1">
    <location>
        <begin position="1"/>
        <end position="24"/>
    </location>
</feature>
<dbReference type="EMBL" id="CP016172">
    <property type="protein sequence ID" value="ANN79894.1"/>
    <property type="molecule type" value="Genomic_DNA"/>
</dbReference>
<dbReference type="Pfam" id="PF13628">
    <property type="entry name" value="DUF4142"/>
    <property type="match status" value="1"/>
</dbReference>
<evidence type="ECO:0000259" key="2">
    <source>
        <dbReference type="Pfam" id="PF13628"/>
    </source>
</evidence>
<dbReference type="STRING" id="463014.BAU07_24745"/>
<evidence type="ECO:0000256" key="1">
    <source>
        <dbReference type="SAM" id="SignalP"/>
    </source>
</evidence>
<dbReference type="Proteomes" id="UP000091926">
    <property type="component" value="Chromosome"/>
</dbReference>
<keyword evidence="4" id="KW-1185">Reference proteome</keyword>
<gene>
    <name evidence="3" type="ORF">BAU07_24745</name>
</gene>
<dbReference type="PANTHER" id="PTHR38593">
    <property type="entry name" value="BLR2558 PROTEIN"/>
    <property type="match status" value="1"/>
</dbReference>
<accession>A0A193GKV7</accession>
<feature type="domain" description="DUF4142" evidence="2">
    <location>
        <begin position="46"/>
        <end position="182"/>
    </location>
</feature>
<name>A0A193GKV7_9BORD</name>
<dbReference type="Gene3D" id="1.20.1260.10">
    <property type="match status" value="1"/>
</dbReference>
<dbReference type="RefSeq" id="WP_066663781.1">
    <property type="nucleotide sequence ID" value="NZ_CBCSCL010000003.1"/>
</dbReference>
<dbReference type="InterPro" id="IPR009078">
    <property type="entry name" value="Ferritin-like_SF"/>
</dbReference>
<dbReference type="KEGG" id="bfz:BAU07_24745"/>
<dbReference type="InterPro" id="IPR025419">
    <property type="entry name" value="DUF4142"/>
</dbReference>
<organism evidence="3 4">
    <name type="scientific">Bordetella flabilis</name>
    <dbReference type="NCBI Taxonomy" id="463014"/>
    <lineage>
        <taxon>Bacteria</taxon>
        <taxon>Pseudomonadati</taxon>
        <taxon>Pseudomonadota</taxon>
        <taxon>Betaproteobacteria</taxon>
        <taxon>Burkholderiales</taxon>
        <taxon>Alcaligenaceae</taxon>
        <taxon>Bordetella</taxon>
    </lineage>
</organism>
<proteinExistence type="predicted"/>